<dbReference type="InterPro" id="IPR017080">
    <property type="entry name" value="UCP036990_CBS_BON"/>
</dbReference>
<dbReference type="Pfam" id="PF00571">
    <property type="entry name" value="CBS"/>
    <property type="match status" value="2"/>
</dbReference>
<dbReference type="Gene3D" id="3.30.1340.30">
    <property type="match status" value="1"/>
</dbReference>
<dbReference type="CDD" id="cd04586">
    <property type="entry name" value="CBS_pair_BON_assoc"/>
    <property type="match status" value="1"/>
</dbReference>
<evidence type="ECO:0000313" key="6">
    <source>
        <dbReference type="Proteomes" id="UP000306628"/>
    </source>
</evidence>
<feature type="domain" description="BON" evidence="3">
    <location>
        <begin position="156"/>
        <end position="224"/>
    </location>
</feature>
<dbReference type="PROSITE" id="PS51371">
    <property type="entry name" value="CBS"/>
    <property type="match status" value="2"/>
</dbReference>
<sequence length="231" mass="25898">MYVTVNEVMTREVLSVHEATPFKDIAEALIDRAVSAVPVVDDARHVLGVISEADLLCKEEFRELYYGEGYRPPLRTRLRHRLSPEGADVRRKADGDTAAELMTTPAITIPATASVVAAARKMDEQGVKRLIVTADDNTLLGIVSRRDLLKVFVRPDDDIVRTIREDVLERSLWVETLGIRVEADHGVVTLSGWMDRRSDARIALRMAGRVDGVVDVIDKLSWKHDDSDWAR</sequence>
<dbReference type="Pfam" id="PF04972">
    <property type="entry name" value="BON"/>
    <property type="match status" value="1"/>
</dbReference>
<keyword evidence="1 2" id="KW-0129">CBS domain</keyword>
<gene>
    <name evidence="5" type="ORF">ETD85_14635</name>
</gene>
<evidence type="ECO:0000259" key="3">
    <source>
        <dbReference type="PROSITE" id="PS50914"/>
    </source>
</evidence>
<proteinExistence type="predicted"/>
<dbReference type="InterPro" id="IPR007055">
    <property type="entry name" value="BON_dom"/>
</dbReference>
<evidence type="ECO:0000313" key="5">
    <source>
        <dbReference type="EMBL" id="TMR35227.1"/>
    </source>
</evidence>
<organism evidence="5 6">
    <name type="scientific">Nonomuraea zeae</name>
    <dbReference type="NCBI Taxonomy" id="1642303"/>
    <lineage>
        <taxon>Bacteria</taxon>
        <taxon>Bacillati</taxon>
        <taxon>Actinomycetota</taxon>
        <taxon>Actinomycetes</taxon>
        <taxon>Streptosporangiales</taxon>
        <taxon>Streptosporangiaceae</taxon>
        <taxon>Nonomuraea</taxon>
    </lineage>
</organism>
<dbReference type="EMBL" id="VCKX01000036">
    <property type="protein sequence ID" value="TMR35227.1"/>
    <property type="molecule type" value="Genomic_DNA"/>
</dbReference>
<dbReference type="RefSeq" id="WP_138690234.1">
    <property type="nucleotide sequence ID" value="NZ_JBHSAZ010000089.1"/>
</dbReference>
<dbReference type="PANTHER" id="PTHR43080">
    <property type="entry name" value="CBS DOMAIN-CONTAINING PROTEIN CBSX3, MITOCHONDRIAL"/>
    <property type="match status" value="1"/>
</dbReference>
<protein>
    <submittedName>
        <fullName evidence="5">CBS domain-containing protein</fullName>
    </submittedName>
</protein>
<dbReference type="PIRSF" id="PIRSF036990">
    <property type="entry name" value="UCP036990_CBS_BON"/>
    <property type="match status" value="1"/>
</dbReference>
<dbReference type="SMART" id="SM00116">
    <property type="entry name" value="CBS"/>
    <property type="match status" value="2"/>
</dbReference>
<reference evidence="5 6" key="1">
    <citation type="submission" date="2019-05" db="EMBL/GenBank/DDBJ databases">
        <title>Draft genome sequence of Nonomuraea zeae DSM 100528.</title>
        <authorList>
            <person name="Saricaoglu S."/>
            <person name="Isik K."/>
        </authorList>
    </citation>
    <scope>NUCLEOTIDE SEQUENCE [LARGE SCALE GENOMIC DNA]</scope>
    <source>
        <strain evidence="5 6">DSM 100528</strain>
    </source>
</reference>
<dbReference type="Proteomes" id="UP000306628">
    <property type="component" value="Unassembled WGS sequence"/>
</dbReference>
<dbReference type="AlphaFoldDB" id="A0A5S4GQT4"/>
<feature type="domain" description="CBS" evidence="4">
    <location>
        <begin position="102"/>
        <end position="159"/>
    </location>
</feature>
<dbReference type="OrthoDB" id="3626971at2"/>
<dbReference type="PANTHER" id="PTHR43080:SF29">
    <property type="entry name" value="OS02G0818000 PROTEIN"/>
    <property type="match status" value="1"/>
</dbReference>
<dbReference type="InterPro" id="IPR051257">
    <property type="entry name" value="Diverse_CBS-Domain"/>
</dbReference>
<dbReference type="InterPro" id="IPR046342">
    <property type="entry name" value="CBS_dom_sf"/>
</dbReference>
<name>A0A5S4GQT4_9ACTN</name>
<accession>A0A5S4GQT4</accession>
<dbReference type="InterPro" id="IPR000644">
    <property type="entry name" value="CBS_dom"/>
</dbReference>
<evidence type="ECO:0000259" key="4">
    <source>
        <dbReference type="PROSITE" id="PS51371"/>
    </source>
</evidence>
<comment type="caution">
    <text evidence="5">The sequence shown here is derived from an EMBL/GenBank/DDBJ whole genome shotgun (WGS) entry which is preliminary data.</text>
</comment>
<dbReference type="PROSITE" id="PS50914">
    <property type="entry name" value="BON"/>
    <property type="match status" value="1"/>
</dbReference>
<dbReference type="Gene3D" id="3.10.580.10">
    <property type="entry name" value="CBS-domain"/>
    <property type="match status" value="1"/>
</dbReference>
<keyword evidence="6" id="KW-1185">Reference proteome</keyword>
<evidence type="ECO:0000256" key="2">
    <source>
        <dbReference type="PROSITE-ProRule" id="PRU00703"/>
    </source>
</evidence>
<dbReference type="SUPFAM" id="SSF54631">
    <property type="entry name" value="CBS-domain pair"/>
    <property type="match status" value="1"/>
</dbReference>
<evidence type="ECO:0000256" key="1">
    <source>
        <dbReference type="ARBA" id="ARBA00023122"/>
    </source>
</evidence>
<feature type="domain" description="CBS" evidence="4">
    <location>
        <begin position="9"/>
        <end position="68"/>
    </location>
</feature>